<dbReference type="InterPro" id="IPR013761">
    <property type="entry name" value="SAM/pointed_sf"/>
</dbReference>
<evidence type="ECO:0000256" key="4">
    <source>
        <dbReference type="SAM" id="MobiDB-lite"/>
    </source>
</evidence>
<dbReference type="Pfam" id="PF00505">
    <property type="entry name" value="HMG_box"/>
    <property type="match status" value="1"/>
</dbReference>
<dbReference type="EMBL" id="MU253747">
    <property type="protein sequence ID" value="KAG9248534.1"/>
    <property type="molecule type" value="Genomic_DNA"/>
</dbReference>
<name>A0A9P8CIM0_9HELO</name>
<organism evidence="6 7">
    <name type="scientific">Calycina marina</name>
    <dbReference type="NCBI Taxonomy" id="1763456"/>
    <lineage>
        <taxon>Eukaryota</taxon>
        <taxon>Fungi</taxon>
        <taxon>Dikarya</taxon>
        <taxon>Ascomycota</taxon>
        <taxon>Pezizomycotina</taxon>
        <taxon>Leotiomycetes</taxon>
        <taxon>Helotiales</taxon>
        <taxon>Pezizellaceae</taxon>
        <taxon>Calycina</taxon>
    </lineage>
</organism>
<sequence>MTELEAIFAELGLQQYLDDFVDQGFDTWETVLDITESDFDALNVKLGHRRKFQRKIANSRGQSSDTALNTSSRNTPSDDKAPEDPKASSAKVDVKEATSVSQGVKRKYRRHPKPDEHAPERPPSAYVIFSNTMRERLKGQNLSFTEIAKLVGENWQSLQPHEKEPYEQRAFGEKERFSQQMTEYKKTSHYRDFQQYLVNFKARQANTQQVPEIDNKRPKLETIISDNSTSTTEAVSSSMGHGETASGRLRSDSSASNPDQWTLPEGQKSSQLVVNIPHSQISPPASVSAVLPGYRDAIYSHSDGQYTPVWKEGPRDDQYLARIGRAGEIRRSQSGPSSAEISQTPPLYQHAKRSERYDYVPPPLLTRNSTSNTTGSSNMSSHGPRTPMESSLEPISMSHHFQKPGSHDIQLPPILAPSAVSPRAIAVGNGSSPNSKIWFSTAHMIATSQPNSAGHDLRLRDLMSPDNNDLDPVRS</sequence>
<feature type="compositionally biased region" description="Low complexity" evidence="4">
    <location>
        <begin position="368"/>
        <end position="381"/>
    </location>
</feature>
<reference evidence="6" key="1">
    <citation type="journal article" date="2021" name="IMA Fungus">
        <title>Genomic characterization of three marine fungi, including Emericellopsis atlantica sp. nov. with signatures of a generalist lifestyle and marine biomass degradation.</title>
        <authorList>
            <person name="Hagestad O.C."/>
            <person name="Hou L."/>
            <person name="Andersen J.H."/>
            <person name="Hansen E.H."/>
            <person name="Altermark B."/>
            <person name="Li C."/>
            <person name="Kuhnert E."/>
            <person name="Cox R.J."/>
            <person name="Crous P.W."/>
            <person name="Spatafora J.W."/>
            <person name="Lail K."/>
            <person name="Amirebrahimi M."/>
            <person name="Lipzen A."/>
            <person name="Pangilinan J."/>
            <person name="Andreopoulos W."/>
            <person name="Hayes R.D."/>
            <person name="Ng V."/>
            <person name="Grigoriev I.V."/>
            <person name="Jackson S.A."/>
            <person name="Sutton T.D.S."/>
            <person name="Dobson A.D.W."/>
            <person name="Rama T."/>
        </authorList>
    </citation>
    <scope>NUCLEOTIDE SEQUENCE</scope>
    <source>
        <strain evidence="6">TRa3180A</strain>
    </source>
</reference>
<dbReference type="Gene3D" id="1.10.30.10">
    <property type="entry name" value="High mobility group box domain"/>
    <property type="match status" value="1"/>
</dbReference>
<feature type="region of interest" description="Disordered" evidence="4">
    <location>
        <begin position="225"/>
        <end position="266"/>
    </location>
</feature>
<feature type="domain" description="HMG box" evidence="5">
    <location>
        <begin position="119"/>
        <end position="185"/>
    </location>
</feature>
<feature type="compositionally biased region" description="Basic and acidic residues" evidence="4">
    <location>
        <begin position="76"/>
        <end position="96"/>
    </location>
</feature>
<evidence type="ECO:0000256" key="3">
    <source>
        <dbReference type="PROSITE-ProRule" id="PRU00267"/>
    </source>
</evidence>
<feature type="DNA-binding region" description="HMG box" evidence="3">
    <location>
        <begin position="119"/>
        <end position="185"/>
    </location>
</feature>
<evidence type="ECO:0000313" key="6">
    <source>
        <dbReference type="EMBL" id="KAG9248534.1"/>
    </source>
</evidence>
<feature type="region of interest" description="Disordered" evidence="4">
    <location>
        <begin position="328"/>
        <end position="390"/>
    </location>
</feature>
<dbReference type="SMART" id="SM00398">
    <property type="entry name" value="HMG"/>
    <property type="match status" value="1"/>
</dbReference>
<evidence type="ECO:0000313" key="7">
    <source>
        <dbReference type="Proteomes" id="UP000887226"/>
    </source>
</evidence>
<feature type="region of interest" description="Disordered" evidence="4">
    <location>
        <begin position="449"/>
        <end position="475"/>
    </location>
</feature>
<evidence type="ECO:0000259" key="5">
    <source>
        <dbReference type="PROSITE" id="PS50118"/>
    </source>
</evidence>
<dbReference type="SMART" id="SM00454">
    <property type="entry name" value="SAM"/>
    <property type="match status" value="1"/>
</dbReference>
<dbReference type="InterPro" id="IPR036910">
    <property type="entry name" value="HMG_box_dom_sf"/>
</dbReference>
<dbReference type="GO" id="GO:0005634">
    <property type="term" value="C:nucleus"/>
    <property type="evidence" value="ECO:0007669"/>
    <property type="project" value="UniProtKB-UniRule"/>
</dbReference>
<evidence type="ECO:0000256" key="1">
    <source>
        <dbReference type="ARBA" id="ARBA00023125"/>
    </source>
</evidence>
<dbReference type="Pfam" id="PF00536">
    <property type="entry name" value="SAM_1"/>
    <property type="match status" value="1"/>
</dbReference>
<keyword evidence="1 3" id="KW-0238">DNA-binding</keyword>
<accession>A0A9P8CIM0</accession>
<dbReference type="PANTHER" id="PTHR46040:SF3">
    <property type="entry name" value="HIGH MOBILITY GROUP PROTEIN 2"/>
    <property type="match status" value="1"/>
</dbReference>
<feature type="compositionally biased region" description="Polar residues" evidence="4">
    <location>
        <begin position="332"/>
        <end position="346"/>
    </location>
</feature>
<proteinExistence type="predicted"/>
<dbReference type="InterPro" id="IPR051965">
    <property type="entry name" value="ChromReg_NeuronalGeneExpr"/>
</dbReference>
<gene>
    <name evidence="6" type="ORF">BJ878DRAFT_538253</name>
</gene>
<keyword evidence="7" id="KW-1185">Reference proteome</keyword>
<dbReference type="InterPro" id="IPR001660">
    <property type="entry name" value="SAM"/>
</dbReference>
<dbReference type="Proteomes" id="UP000887226">
    <property type="component" value="Unassembled WGS sequence"/>
</dbReference>
<dbReference type="SUPFAM" id="SSF47095">
    <property type="entry name" value="HMG-box"/>
    <property type="match status" value="1"/>
</dbReference>
<comment type="caution">
    <text evidence="6">The sequence shown here is derived from an EMBL/GenBank/DDBJ whole genome shotgun (WGS) entry which is preliminary data.</text>
</comment>
<feature type="compositionally biased region" description="Polar residues" evidence="4">
    <location>
        <begin position="225"/>
        <end position="239"/>
    </location>
</feature>
<dbReference type="PROSITE" id="PS50118">
    <property type="entry name" value="HMG_BOX_2"/>
    <property type="match status" value="1"/>
</dbReference>
<dbReference type="GO" id="GO:0003677">
    <property type="term" value="F:DNA binding"/>
    <property type="evidence" value="ECO:0007669"/>
    <property type="project" value="UniProtKB-UniRule"/>
</dbReference>
<evidence type="ECO:0000256" key="2">
    <source>
        <dbReference type="ARBA" id="ARBA00023242"/>
    </source>
</evidence>
<dbReference type="OrthoDB" id="1919336at2759"/>
<dbReference type="GO" id="GO:0010468">
    <property type="term" value="P:regulation of gene expression"/>
    <property type="evidence" value="ECO:0007669"/>
    <property type="project" value="TreeGrafter"/>
</dbReference>
<dbReference type="InterPro" id="IPR009071">
    <property type="entry name" value="HMG_box_dom"/>
</dbReference>
<dbReference type="AlphaFoldDB" id="A0A9P8CIM0"/>
<dbReference type="SUPFAM" id="SSF47769">
    <property type="entry name" value="SAM/Pointed domain"/>
    <property type="match status" value="1"/>
</dbReference>
<dbReference type="Gene3D" id="1.10.150.50">
    <property type="entry name" value="Transcription Factor, Ets-1"/>
    <property type="match status" value="1"/>
</dbReference>
<feature type="region of interest" description="Disordered" evidence="4">
    <location>
        <begin position="55"/>
        <end position="125"/>
    </location>
</feature>
<protein>
    <recommendedName>
        <fullName evidence="5">HMG box domain-containing protein</fullName>
    </recommendedName>
</protein>
<keyword evidence="2 3" id="KW-0539">Nucleus</keyword>
<feature type="compositionally biased region" description="Polar residues" evidence="4">
    <location>
        <begin position="59"/>
        <end position="75"/>
    </location>
</feature>
<dbReference type="PANTHER" id="PTHR46040">
    <property type="entry name" value="HIGH MOBILITY GROUP PROTEIN 2"/>
    <property type="match status" value="1"/>
</dbReference>